<feature type="non-terminal residue" evidence="2">
    <location>
        <position position="1"/>
    </location>
</feature>
<dbReference type="EMBL" id="BTRK01000006">
    <property type="protein sequence ID" value="GMR58718.1"/>
    <property type="molecule type" value="Genomic_DNA"/>
</dbReference>
<evidence type="ECO:0000313" key="2">
    <source>
        <dbReference type="EMBL" id="GMR58718.1"/>
    </source>
</evidence>
<comment type="caution">
    <text evidence="2">The sequence shown here is derived from an EMBL/GenBank/DDBJ whole genome shotgun (WGS) entry which is preliminary data.</text>
</comment>
<gene>
    <name evidence="2" type="ORF">PMAYCL1PPCAC_28913</name>
</gene>
<dbReference type="AlphaFoldDB" id="A0AAN5D8Z0"/>
<evidence type="ECO:0000313" key="3">
    <source>
        <dbReference type="Proteomes" id="UP001328107"/>
    </source>
</evidence>
<sequence>ATLTSPSLDSPPGRAGVEAAENESSGRMKKSLITIFYSSRDSVNVPLVAWKAEEQSWDYNCRGSMGSRRTTIRTHYFLTFSQIS</sequence>
<name>A0AAN5D8Z0_9BILA</name>
<evidence type="ECO:0000256" key="1">
    <source>
        <dbReference type="SAM" id="MobiDB-lite"/>
    </source>
</evidence>
<reference evidence="3" key="1">
    <citation type="submission" date="2022-10" db="EMBL/GenBank/DDBJ databases">
        <title>Genome assembly of Pristionchus species.</title>
        <authorList>
            <person name="Yoshida K."/>
            <person name="Sommer R.J."/>
        </authorList>
    </citation>
    <scope>NUCLEOTIDE SEQUENCE [LARGE SCALE GENOMIC DNA]</scope>
    <source>
        <strain evidence="3">RS5460</strain>
    </source>
</reference>
<protein>
    <submittedName>
        <fullName evidence="2">Uncharacterized protein</fullName>
    </submittedName>
</protein>
<organism evidence="2 3">
    <name type="scientific">Pristionchus mayeri</name>
    <dbReference type="NCBI Taxonomy" id="1317129"/>
    <lineage>
        <taxon>Eukaryota</taxon>
        <taxon>Metazoa</taxon>
        <taxon>Ecdysozoa</taxon>
        <taxon>Nematoda</taxon>
        <taxon>Chromadorea</taxon>
        <taxon>Rhabditida</taxon>
        <taxon>Rhabditina</taxon>
        <taxon>Diplogasteromorpha</taxon>
        <taxon>Diplogasteroidea</taxon>
        <taxon>Neodiplogasteridae</taxon>
        <taxon>Pristionchus</taxon>
    </lineage>
</organism>
<accession>A0AAN5D8Z0</accession>
<feature type="region of interest" description="Disordered" evidence="1">
    <location>
        <begin position="1"/>
        <end position="24"/>
    </location>
</feature>
<keyword evidence="3" id="KW-1185">Reference proteome</keyword>
<proteinExistence type="predicted"/>
<dbReference type="Proteomes" id="UP001328107">
    <property type="component" value="Unassembled WGS sequence"/>
</dbReference>